<feature type="transmembrane region" description="Helical" evidence="1">
    <location>
        <begin position="138"/>
        <end position="165"/>
    </location>
</feature>
<accession>A0ABN2KVX2</accession>
<reference evidence="3 4" key="1">
    <citation type="journal article" date="2019" name="Int. J. Syst. Evol. Microbiol.">
        <title>The Global Catalogue of Microorganisms (GCM) 10K type strain sequencing project: providing services to taxonomists for standard genome sequencing and annotation.</title>
        <authorList>
            <consortium name="The Broad Institute Genomics Platform"/>
            <consortium name="The Broad Institute Genome Sequencing Center for Infectious Disease"/>
            <person name="Wu L."/>
            <person name="Ma J."/>
        </authorList>
    </citation>
    <scope>NUCLEOTIDE SEQUENCE [LARGE SCALE GENOMIC DNA]</scope>
    <source>
        <strain evidence="3 4">JCM 14735</strain>
    </source>
</reference>
<dbReference type="Pfam" id="PF07331">
    <property type="entry name" value="TctB"/>
    <property type="match status" value="1"/>
</dbReference>
<feature type="transmembrane region" description="Helical" evidence="1">
    <location>
        <begin position="171"/>
        <end position="193"/>
    </location>
</feature>
<protein>
    <recommendedName>
        <fullName evidence="2">DUF1468 domain-containing protein</fullName>
    </recommendedName>
</protein>
<feature type="transmembrane region" description="Helical" evidence="1">
    <location>
        <begin position="55"/>
        <end position="73"/>
    </location>
</feature>
<keyword evidence="1" id="KW-0812">Transmembrane</keyword>
<proteinExistence type="predicted"/>
<evidence type="ECO:0000259" key="2">
    <source>
        <dbReference type="Pfam" id="PF07331"/>
    </source>
</evidence>
<dbReference type="EMBL" id="BAAAOA010000031">
    <property type="protein sequence ID" value="GAA1766242.1"/>
    <property type="molecule type" value="Genomic_DNA"/>
</dbReference>
<keyword evidence="1" id="KW-0472">Membrane</keyword>
<feature type="domain" description="DUF1468" evidence="2">
    <location>
        <begin position="25"/>
        <end position="196"/>
    </location>
</feature>
<keyword evidence="1" id="KW-1133">Transmembrane helix</keyword>
<evidence type="ECO:0000313" key="4">
    <source>
        <dbReference type="Proteomes" id="UP001501204"/>
    </source>
</evidence>
<organism evidence="3 4">
    <name type="scientific">Kocuria aegyptia</name>
    <dbReference type="NCBI Taxonomy" id="330943"/>
    <lineage>
        <taxon>Bacteria</taxon>
        <taxon>Bacillati</taxon>
        <taxon>Actinomycetota</taxon>
        <taxon>Actinomycetes</taxon>
        <taxon>Micrococcales</taxon>
        <taxon>Micrococcaceae</taxon>
        <taxon>Kocuria</taxon>
    </lineage>
</organism>
<gene>
    <name evidence="3" type="ORF">GCM10009767_26030</name>
</gene>
<keyword evidence="4" id="KW-1185">Reference proteome</keyword>
<evidence type="ECO:0000256" key="1">
    <source>
        <dbReference type="SAM" id="Phobius"/>
    </source>
</evidence>
<sequence>MQQAPADARRRAPLAVGDVVLGALSVVGGVAVVLYSRGMPTMGEALHGPGLFPMIIGWFLVVLGAALVVRAVVAGRRGVAVPTRNGSASPGGVEPAPGDRNVAMEPEVDGPGAEPVAAPALAAQDGHWVNAAVVLGGIIFYVLAAGFLGFPLTMFLVLTAIMLVLRSRVVAALLTAAGITAGLYAVFELLLLVQLPNGFLG</sequence>
<evidence type="ECO:0000313" key="3">
    <source>
        <dbReference type="EMBL" id="GAA1766242.1"/>
    </source>
</evidence>
<name>A0ABN2KVX2_9MICC</name>
<dbReference type="RefSeq" id="WP_344123185.1">
    <property type="nucleotide sequence ID" value="NZ_BAAAOA010000031.1"/>
</dbReference>
<dbReference type="InterPro" id="IPR009936">
    <property type="entry name" value="DUF1468"/>
</dbReference>
<dbReference type="Proteomes" id="UP001501204">
    <property type="component" value="Unassembled WGS sequence"/>
</dbReference>
<comment type="caution">
    <text evidence="3">The sequence shown here is derived from an EMBL/GenBank/DDBJ whole genome shotgun (WGS) entry which is preliminary data.</text>
</comment>
<feature type="transmembrane region" description="Helical" evidence="1">
    <location>
        <begin position="12"/>
        <end position="35"/>
    </location>
</feature>